<accession>B8BV72</accession>
<dbReference type="KEGG" id="tps:THAPSDRAFT_2733"/>
<evidence type="ECO:0000313" key="2">
    <source>
        <dbReference type="EMBL" id="EED95409.1"/>
    </source>
</evidence>
<name>B8BV72_THAPS</name>
<dbReference type="Proteomes" id="UP000001449">
    <property type="component" value="Chromosome 2"/>
</dbReference>
<reference evidence="2 3" key="2">
    <citation type="journal article" date="2008" name="Nature">
        <title>The Phaeodactylum genome reveals the evolutionary history of diatom genomes.</title>
        <authorList>
            <person name="Bowler C."/>
            <person name="Allen A.E."/>
            <person name="Badger J.H."/>
            <person name="Grimwood J."/>
            <person name="Jabbari K."/>
            <person name="Kuo A."/>
            <person name="Maheswari U."/>
            <person name="Martens C."/>
            <person name="Maumus F."/>
            <person name="Otillar R.P."/>
            <person name="Rayko E."/>
            <person name="Salamov A."/>
            <person name="Vandepoele K."/>
            <person name="Beszteri B."/>
            <person name="Gruber A."/>
            <person name="Heijde M."/>
            <person name="Katinka M."/>
            <person name="Mock T."/>
            <person name="Valentin K."/>
            <person name="Verret F."/>
            <person name="Berges J.A."/>
            <person name="Brownlee C."/>
            <person name="Cadoret J.P."/>
            <person name="Chiovitti A."/>
            <person name="Choi C.J."/>
            <person name="Coesel S."/>
            <person name="De Martino A."/>
            <person name="Detter J.C."/>
            <person name="Durkin C."/>
            <person name="Falciatore A."/>
            <person name="Fournet J."/>
            <person name="Haruta M."/>
            <person name="Huysman M.J."/>
            <person name="Jenkins B.D."/>
            <person name="Jiroutova K."/>
            <person name="Jorgensen R.E."/>
            <person name="Joubert Y."/>
            <person name="Kaplan A."/>
            <person name="Kroger N."/>
            <person name="Kroth P.G."/>
            <person name="La Roche J."/>
            <person name="Lindquist E."/>
            <person name="Lommer M."/>
            <person name="Martin-Jezequel V."/>
            <person name="Lopez P.J."/>
            <person name="Lucas S."/>
            <person name="Mangogna M."/>
            <person name="McGinnis K."/>
            <person name="Medlin L.K."/>
            <person name="Montsant A."/>
            <person name="Oudot-Le Secq M.P."/>
            <person name="Napoli C."/>
            <person name="Obornik M."/>
            <person name="Parker M.S."/>
            <person name="Petit J.L."/>
            <person name="Porcel B.M."/>
            <person name="Poulsen N."/>
            <person name="Robison M."/>
            <person name="Rychlewski L."/>
            <person name="Rynearson T.A."/>
            <person name="Schmutz J."/>
            <person name="Shapiro H."/>
            <person name="Siaut M."/>
            <person name="Stanley M."/>
            <person name="Sussman M.R."/>
            <person name="Taylor A.R."/>
            <person name="Vardi A."/>
            <person name="von Dassow P."/>
            <person name="Vyverman W."/>
            <person name="Willis A."/>
            <person name="Wyrwicz L.S."/>
            <person name="Rokhsar D.S."/>
            <person name="Weissenbach J."/>
            <person name="Armbrust E.V."/>
            <person name="Green B.R."/>
            <person name="Van de Peer Y."/>
            <person name="Grigoriev I.V."/>
        </authorList>
    </citation>
    <scope>NUCLEOTIDE SEQUENCE [LARGE SCALE GENOMIC DNA]</scope>
    <source>
        <strain evidence="2 3">CCMP1335</strain>
    </source>
</reference>
<gene>
    <name evidence="2" type="ORF">THAPSDRAFT_2733</name>
</gene>
<feature type="region of interest" description="Disordered" evidence="1">
    <location>
        <begin position="256"/>
        <end position="288"/>
    </location>
</feature>
<proteinExistence type="predicted"/>
<evidence type="ECO:0000313" key="3">
    <source>
        <dbReference type="Proteomes" id="UP000001449"/>
    </source>
</evidence>
<dbReference type="RefSeq" id="XP_002287966.1">
    <property type="nucleotide sequence ID" value="XM_002287930.1"/>
</dbReference>
<feature type="region of interest" description="Disordered" evidence="1">
    <location>
        <begin position="199"/>
        <end position="231"/>
    </location>
</feature>
<dbReference type="InParanoid" id="B8BV72"/>
<sequence length="288" mass="32550">MAPLTTTRKLLEVRVGSMHTLEVLLQIRQGDISWWNSDVYNHERELYKLIGRRIVPDECRDEIKNHAVLMKGLRGDNNENHKANKSKERVVIGEDNLKKMTATANKGTVRKRGKQTTTASGRGKKLKTDAKKGGGKKQTSTSNATAVFGTGDEGDSEPKEKTHKLLRQKGTWIMGSSIQVCYEMEDIDRSAVRTLIYRPMEQPTTKRDASSTTGEEKEDNIQLSTPPDKGEKVPLATFRRWKKLSKRVNLWVFKFDPDDPYDMSTSEGGGFPRPDLLPLADIFRSNDD</sequence>
<feature type="region of interest" description="Disordered" evidence="1">
    <location>
        <begin position="106"/>
        <end position="161"/>
    </location>
</feature>
<dbReference type="OMA" id="NENHKAN"/>
<reference evidence="2 3" key="1">
    <citation type="journal article" date="2004" name="Science">
        <title>The genome of the diatom Thalassiosira pseudonana: ecology, evolution, and metabolism.</title>
        <authorList>
            <person name="Armbrust E.V."/>
            <person name="Berges J.A."/>
            <person name="Bowler C."/>
            <person name="Green B.R."/>
            <person name="Martinez D."/>
            <person name="Putnam N.H."/>
            <person name="Zhou S."/>
            <person name="Allen A.E."/>
            <person name="Apt K.E."/>
            <person name="Bechner M."/>
            <person name="Brzezinski M.A."/>
            <person name="Chaal B.K."/>
            <person name="Chiovitti A."/>
            <person name="Davis A.K."/>
            <person name="Demarest M.S."/>
            <person name="Detter J.C."/>
            <person name="Glavina T."/>
            <person name="Goodstein D."/>
            <person name="Hadi M.Z."/>
            <person name="Hellsten U."/>
            <person name="Hildebrand M."/>
            <person name="Jenkins B.D."/>
            <person name="Jurka J."/>
            <person name="Kapitonov V.V."/>
            <person name="Kroger N."/>
            <person name="Lau W.W."/>
            <person name="Lane T.W."/>
            <person name="Larimer F.W."/>
            <person name="Lippmeier J.C."/>
            <person name="Lucas S."/>
            <person name="Medina M."/>
            <person name="Montsant A."/>
            <person name="Obornik M."/>
            <person name="Parker M.S."/>
            <person name="Palenik B."/>
            <person name="Pazour G.J."/>
            <person name="Richardson P.M."/>
            <person name="Rynearson T.A."/>
            <person name="Saito M.A."/>
            <person name="Schwartz D.C."/>
            <person name="Thamatrakoln K."/>
            <person name="Valentin K."/>
            <person name="Vardi A."/>
            <person name="Wilkerson F.P."/>
            <person name="Rokhsar D.S."/>
        </authorList>
    </citation>
    <scope>NUCLEOTIDE SEQUENCE [LARGE SCALE GENOMIC DNA]</scope>
    <source>
        <strain evidence="2 3">CCMP1335</strain>
    </source>
</reference>
<dbReference type="PaxDb" id="35128-Thaps2733"/>
<dbReference type="AlphaFoldDB" id="B8BV72"/>
<protein>
    <submittedName>
        <fullName evidence="2">Uncharacterized protein</fullName>
    </submittedName>
</protein>
<organism evidence="2 3">
    <name type="scientific">Thalassiosira pseudonana</name>
    <name type="common">Marine diatom</name>
    <name type="synonym">Cyclotella nana</name>
    <dbReference type="NCBI Taxonomy" id="35128"/>
    <lineage>
        <taxon>Eukaryota</taxon>
        <taxon>Sar</taxon>
        <taxon>Stramenopiles</taxon>
        <taxon>Ochrophyta</taxon>
        <taxon>Bacillariophyta</taxon>
        <taxon>Coscinodiscophyceae</taxon>
        <taxon>Thalassiosirophycidae</taxon>
        <taxon>Thalassiosirales</taxon>
        <taxon>Thalassiosiraceae</taxon>
        <taxon>Thalassiosira</taxon>
    </lineage>
</organism>
<dbReference type="GeneID" id="7452288"/>
<evidence type="ECO:0000256" key="1">
    <source>
        <dbReference type="SAM" id="MobiDB-lite"/>
    </source>
</evidence>
<dbReference type="EMBL" id="CM000639">
    <property type="protein sequence ID" value="EED95409.1"/>
    <property type="molecule type" value="Genomic_DNA"/>
</dbReference>
<keyword evidence="3" id="KW-1185">Reference proteome</keyword>
<dbReference type="HOGENOM" id="CLU_968012_0_0_1"/>